<evidence type="ECO:0000313" key="8">
    <source>
        <dbReference type="Proteomes" id="UP000030651"/>
    </source>
</evidence>
<dbReference type="PANTHER" id="PTHR45649">
    <property type="entry name" value="AMINO-ACID PERMEASE BAT1"/>
    <property type="match status" value="1"/>
</dbReference>
<feature type="transmembrane region" description="Helical" evidence="6">
    <location>
        <begin position="217"/>
        <end position="239"/>
    </location>
</feature>
<dbReference type="RefSeq" id="XP_007836523.1">
    <property type="nucleotide sequence ID" value="XM_007838332.1"/>
</dbReference>
<keyword evidence="8" id="KW-1185">Reference proteome</keyword>
<dbReference type="GeneID" id="19274764"/>
<feature type="transmembrane region" description="Helical" evidence="6">
    <location>
        <begin position="101"/>
        <end position="119"/>
    </location>
</feature>
<feature type="transmembrane region" description="Helical" evidence="6">
    <location>
        <begin position="470"/>
        <end position="491"/>
    </location>
</feature>
<feature type="transmembrane region" description="Helical" evidence="6">
    <location>
        <begin position="497"/>
        <end position="519"/>
    </location>
</feature>
<dbReference type="PANTHER" id="PTHR45649:SF11">
    <property type="entry name" value="TRANSPORTER, PUTATIVE (EUROFUNG)-RELATED"/>
    <property type="match status" value="1"/>
</dbReference>
<proteinExistence type="predicted"/>
<feature type="transmembrane region" description="Helical" evidence="6">
    <location>
        <begin position="299"/>
        <end position="322"/>
    </location>
</feature>
<feature type="transmembrane region" description="Helical" evidence="6">
    <location>
        <begin position="193"/>
        <end position="211"/>
    </location>
</feature>
<dbReference type="InParanoid" id="W3WV39"/>
<feature type="transmembrane region" description="Helical" evidence="6">
    <location>
        <begin position="427"/>
        <end position="449"/>
    </location>
</feature>
<protein>
    <recommendedName>
        <fullName evidence="9">Choline transport protein</fullName>
    </recommendedName>
</protein>
<accession>W3WV39</accession>
<dbReference type="GO" id="GO:0016020">
    <property type="term" value="C:membrane"/>
    <property type="evidence" value="ECO:0007669"/>
    <property type="project" value="UniProtKB-SubCell"/>
</dbReference>
<dbReference type="OMA" id="MSIGNAM"/>
<keyword evidence="5 6" id="KW-0472">Membrane</keyword>
<sequence>MAERSDPQPSSSRAPSVKCKVADNCEANGMTREDTQLSQSKGDILPLDDGILLAQGHTPVLKRTFDLFGTLGLGFSITNSWLSYASCFGQSMLYGGPQTTVFGLIVACFVQWLITLGLAEQASSFPSSGGQYHFTYILAPERRRNFAAFSVGMLSVAGWWVITASGISNNVQSIIGMIVFIDPDYEPQTWHSYLMYIALIFITLIPIFTIPQRYLNYWTQMCLTLSVLGFVVVTVVILAMCKEYRPAGDILLFDGVSGWSSGTAWMMSIGNAMYAFASLDAVIHIAEEMNNPGKEIPRAMNLTMVIGLATAVPFIVAMMFVIQDIDAVRSARLPSLEAFYQATGSQSAALGLQGILTVLFYTCMPSQWITCGRLTWAFSRDHGLPFSEYWNYIDPIRGFPVRTTFLSVVFCIIYGVLYLASTSAFNSIITTAVLAVNISYVVPQAITLFHGRSTLPAARQFNLGKFGYICNAWSPLWVTVIGIFICFPSTLPVTAGNMNYVCAVLFVLTILIAGLWITVRRKFEGPHIDWEFLNGRLEAEEA</sequence>
<dbReference type="Pfam" id="PF13520">
    <property type="entry name" value="AA_permease_2"/>
    <property type="match status" value="1"/>
</dbReference>
<dbReference type="GO" id="GO:0022857">
    <property type="term" value="F:transmembrane transporter activity"/>
    <property type="evidence" value="ECO:0007669"/>
    <property type="project" value="InterPro"/>
</dbReference>
<evidence type="ECO:0000256" key="5">
    <source>
        <dbReference type="ARBA" id="ARBA00023136"/>
    </source>
</evidence>
<dbReference type="HOGENOM" id="CLU_004495_2_4_1"/>
<dbReference type="InterPro" id="IPR004840">
    <property type="entry name" value="Amino_acid_permease_CS"/>
</dbReference>
<dbReference type="eggNOG" id="KOG1289">
    <property type="taxonomic scope" value="Eukaryota"/>
</dbReference>
<evidence type="ECO:0000256" key="4">
    <source>
        <dbReference type="ARBA" id="ARBA00022989"/>
    </source>
</evidence>
<evidence type="ECO:0000256" key="6">
    <source>
        <dbReference type="SAM" id="Phobius"/>
    </source>
</evidence>
<evidence type="ECO:0000256" key="3">
    <source>
        <dbReference type="ARBA" id="ARBA00022692"/>
    </source>
</evidence>
<dbReference type="EMBL" id="KI912115">
    <property type="protein sequence ID" value="ETS77689.1"/>
    <property type="molecule type" value="Genomic_DNA"/>
</dbReference>
<reference evidence="8" key="1">
    <citation type="journal article" date="2015" name="BMC Genomics">
        <title>Genomic and transcriptomic analysis of the endophytic fungus Pestalotiopsis fici reveals its lifestyle and high potential for synthesis of natural products.</title>
        <authorList>
            <person name="Wang X."/>
            <person name="Zhang X."/>
            <person name="Liu L."/>
            <person name="Xiang M."/>
            <person name="Wang W."/>
            <person name="Sun X."/>
            <person name="Che Y."/>
            <person name="Guo L."/>
            <person name="Liu G."/>
            <person name="Guo L."/>
            <person name="Wang C."/>
            <person name="Yin W.B."/>
            <person name="Stadler M."/>
            <person name="Zhang X."/>
            <person name="Liu X."/>
        </authorList>
    </citation>
    <scope>NUCLEOTIDE SEQUENCE [LARGE SCALE GENOMIC DNA]</scope>
    <source>
        <strain evidence="8">W106-1 / CGMCC3.15140</strain>
    </source>
</reference>
<organism evidence="7 8">
    <name type="scientific">Pestalotiopsis fici (strain W106-1 / CGMCC3.15140)</name>
    <dbReference type="NCBI Taxonomy" id="1229662"/>
    <lineage>
        <taxon>Eukaryota</taxon>
        <taxon>Fungi</taxon>
        <taxon>Dikarya</taxon>
        <taxon>Ascomycota</taxon>
        <taxon>Pezizomycotina</taxon>
        <taxon>Sordariomycetes</taxon>
        <taxon>Xylariomycetidae</taxon>
        <taxon>Amphisphaeriales</taxon>
        <taxon>Sporocadaceae</taxon>
        <taxon>Pestalotiopsis</taxon>
    </lineage>
</organism>
<dbReference type="InterPro" id="IPR002293">
    <property type="entry name" value="AA/rel_permease1"/>
</dbReference>
<comment type="subcellular location">
    <subcellularLocation>
        <location evidence="1">Membrane</location>
        <topology evidence="1">Multi-pass membrane protein</topology>
    </subcellularLocation>
</comment>
<feature type="transmembrane region" description="Helical" evidence="6">
    <location>
        <begin position="251"/>
        <end position="279"/>
    </location>
</feature>
<dbReference type="AlphaFoldDB" id="W3WV39"/>
<dbReference type="FunCoup" id="W3WV39">
    <property type="interactions" value="121"/>
</dbReference>
<gene>
    <name evidence="7" type="ORF">PFICI_09751</name>
</gene>
<evidence type="ECO:0008006" key="9">
    <source>
        <dbReference type="Google" id="ProtNLM"/>
    </source>
</evidence>
<evidence type="ECO:0000313" key="7">
    <source>
        <dbReference type="EMBL" id="ETS77689.1"/>
    </source>
</evidence>
<evidence type="ECO:0000256" key="1">
    <source>
        <dbReference type="ARBA" id="ARBA00004141"/>
    </source>
</evidence>
<feature type="transmembrane region" description="Helical" evidence="6">
    <location>
        <begin position="67"/>
        <end position="89"/>
    </location>
</feature>
<dbReference type="PROSITE" id="PS00218">
    <property type="entry name" value="AMINO_ACID_PERMEASE_1"/>
    <property type="match status" value="1"/>
</dbReference>
<name>W3WV39_PESFW</name>
<keyword evidence="2" id="KW-0813">Transport</keyword>
<dbReference type="KEGG" id="pfy:PFICI_09751"/>
<feature type="transmembrane region" description="Helical" evidence="6">
    <location>
        <begin position="403"/>
        <end position="421"/>
    </location>
</feature>
<dbReference type="PIRSF" id="PIRSF006060">
    <property type="entry name" value="AA_transporter"/>
    <property type="match status" value="1"/>
</dbReference>
<dbReference type="Gene3D" id="1.20.1740.10">
    <property type="entry name" value="Amino acid/polyamine transporter I"/>
    <property type="match status" value="1"/>
</dbReference>
<dbReference type="Proteomes" id="UP000030651">
    <property type="component" value="Unassembled WGS sequence"/>
</dbReference>
<dbReference type="GO" id="GO:0006865">
    <property type="term" value="P:amino acid transport"/>
    <property type="evidence" value="ECO:0007669"/>
    <property type="project" value="InterPro"/>
</dbReference>
<evidence type="ECO:0000256" key="2">
    <source>
        <dbReference type="ARBA" id="ARBA00022448"/>
    </source>
</evidence>
<keyword evidence="4 6" id="KW-1133">Transmembrane helix</keyword>
<dbReference type="OrthoDB" id="2417308at2759"/>
<keyword evidence="3 6" id="KW-0812">Transmembrane</keyword>